<dbReference type="AlphaFoldDB" id="A0A7Y0REY1"/>
<dbReference type="Gene3D" id="2.40.50.100">
    <property type="match status" value="1"/>
</dbReference>
<dbReference type="EMBL" id="JABCKY010000007">
    <property type="protein sequence ID" value="NMT65001.1"/>
    <property type="molecule type" value="Genomic_DNA"/>
</dbReference>
<dbReference type="Pfam" id="PF25973">
    <property type="entry name" value="BSH_CzcB"/>
    <property type="match status" value="1"/>
</dbReference>
<name>A0A7Y0REY1_9GAMM</name>
<protein>
    <submittedName>
        <fullName evidence="5">HlyD family efflux transporter periplasmic adaptor subunit</fullName>
    </submittedName>
</protein>
<accession>A0A7Y0REY1</accession>
<feature type="domain" description="CzcB-like barrel-sandwich hybrid" evidence="4">
    <location>
        <begin position="378"/>
        <end position="499"/>
    </location>
</feature>
<dbReference type="SUPFAM" id="SSF111369">
    <property type="entry name" value="HlyD-like secretion proteins"/>
    <property type="match status" value="1"/>
</dbReference>
<evidence type="ECO:0000259" key="4">
    <source>
        <dbReference type="Pfam" id="PF25973"/>
    </source>
</evidence>
<keyword evidence="6" id="KW-1185">Reference proteome</keyword>
<evidence type="ECO:0000313" key="6">
    <source>
        <dbReference type="Proteomes" id="UP000567186"/>
    </source>
</evidence>
<dbReference type="Gene3D" id="2.40.30.170">
    <property type="match status" value="1"/>
</dbReference>
<dbReference type="PANTHER" id="PTHR32347">
    <property type="entry name" value="EFFLUX SYSTEM COMPONENT YKNX-RELATED"/>
    <property type="match status" value="1"/>
</dbReference>
<proteinExistence type="predicted"/>
<evidence type="ECO:0000256" key="1">
    <source>
        <dbReference type="ARBA" id="ARBA00004196"/>
    </source>
</evidence>
<evidence type="ECO:0000256" key="2">
    <source>
        <dbReference type="ARBA" id="ARBA00023054"/>
    </source>
</evidence>
<dbReference type="OrthoDB" id="9806939at2"/>
<comment type="subcellular location">
    <subcellularLocation>
        <location evidence="1">Cell envelope</location>
    </subcellularLocation>
</comment>
<gene>
    <name evidence="5" type="ORF">HIU99_15550</name>
</gene>
<dbReference type="InterPro" id="IPR058647">
    <property type="entry name" value="BSH_CzcB-like"/>
</dbReference>
<dbReference type="InterPro" id="IPR050465">
    <property type="entry name" value="UPF0194_transport"/>
</dbReference>
<evidence type="ECO:0000313" key="5">
    <source>
        <dbReference type="EMBL" id="NMT65001.1"/>
    </source>
</evidence>
<dbReference type="PANTHER" id="PTHR32347:SF23">
    <property type="entry name" value="BLL5650 PROTEIN"/>
    <property type="match status" value="1"/>
</dbReference>
<dbReference type="InterPro" id="IPR029016">
    <property type="entry name" value="GAF-like_dom_sf"/>
</dbReference>
<keyword evidence="2" id="KW-0175">Coiled coil</keyword>
<feature type="domain" description="GAF" evidence="3">
    <location>
        <begin position="179"/>
        <end position="306"/>
    </location>
</feature>
<sequence length="607" mass="67317">MVAAQSAVGTYSDHYWPLLIEASSSSDAFEPWLAVICQSLDLVVSGLLLFQDEDQTYAPVAQWPEAQLPSRHLSELAELTIKQQQGSVRKMGQQTLIAYPIKLDQELLGVAALAIDSSDMSLVRAGMRQLQWGSAWLRDIIRKDALSNELGKTEYTRLALDIIGDVIDSKDSKTAEYQLVHRLVNQFSLERVCLGFFQKQTIAISTISHSASFGKQMNLVRSIEELMEEAIEQRTIILHPGPDKDIPMMTQAHASYREAYKTGDLLTIPLMVKSEAVGALFCECGRGKNLGDQDIELINGVAAFVGSLLIEKRMNDRHILLKCKDSLMLQYEKMAGKGYTGRKLFAAASILLIALLTLVKGTYYVAADGVVEGEIQRAVVAPFDGFILASHFRAGDYVEEGQVMATLDDRDLALERLRRVSQKQEYQFEYDRALSSRNRADANVIEARIEQADIQLELLDKQLTRTRLIAPFNGLVVSGDLSQSIGSSIRRGDTLFEVAPLDAYRLTLLVDETQIMDVDVGQSGTFLSASLPDMPFEFSLNKVTPVAIAEEGKTVFEVEAKILDPGGVLRPGMSGLGKIDAGDEPLLWIWTRSFSHWVRLTFWSLAG</sequence>
<dbReference type="InterPro" id="IPR003018">
    <property type="entry name" value="GAF"/>
</dbReference>
<dbReference type="Gene3D" id="3.30.450.40">
    <property type="match status" value="1"/>
</dbReference>
<dbReference type="RefSeq" id="WP_135956236.1">
    <property type="nucleotide sequence ID" value="NZ_JABCKY010000007.1"/>
</dbReference>
<reference evidence="5 6" key="1">
    <citation type="submission" date="2020-04" db="EMBL/GenBank/DDBJ databases">
        <title>Marinobacter oceani sp. nov., isolated from marine solar saltern.</title>
        <authorList>
            <person name="Chen X.-Y."/>
        </authorList>
    </citation>
    <scope>NUCLEOTIDE SEQUENCE [LARGE SCALE GENOMIC DNA]</scope>
    <source>
        <strain evidence="5 6">W62</strain>
    </source>
</reference>
<evidence type="ECO:0000259" key="3">
    <source>
        <dbReference type="Pfam" id="PF01590"/>
    </source>
</evidence>
<dbReference type="Pfam" id="PF01590">
    <property type="entry name" value="GAF"/>
    <property type="match status" value="1"/>
</dbReference>
<organism evidence="5 6">
    <name type="scientific">Marinobacter orientalis</name>
    <dbReference type="NCBI Taxonomy" id="1928859"/>
    <lineage>
        <taxon>Bacteria</taxon>
        <taxon>Pseudomonadati</taxon>
        <taxon>Pseudomonadota</taxon>
        <taxon>Gammaproteobacteria</taxon>
        <taxon>Pseudomonadales</taxon>
        <taxon>Marinobacteraceae</taxon>
        <taxon>Marinobacter</taxon>
    </lineage>
</organism>
<dbReference type="SUPFAM" id="SSF55781">
    <property type="entry name" value="GAF domain-like"/>
    <property type="match status" value="1"/>
</dbReference>
<dbReference type="Proteomes" id="UP000567186">
    <property type="component" value="Unassembled WGS sequence"/>
</dbReference>
<comment type="caution">
    <text evidence="5">The sequence shown here is derived from an EMBL/GenBank/DDBJ whole genome shotgun (WGS) entry which is preliminary data.</text>
</comment>
<dbReference type="GO" id="GO:0030313">
    <property type="term" value="C:cell envelope"/>
    <property type="evidence" value="ECO:0007669"/>
    <property type="project" value="UniProtKB-SubCell"/>
</dbReference>